<reference evidence="2" key="1">
    <citation type="submission" date="2020-01" db="EMBL/GenBank/DDBJ databases">
        <authorList>
            <person name="Mishra B."/>
        </authorList>
    </citation>
    <scope>NUCLEOTIDE SEQUENCE [LARGE SCALE GENOMIC DNA]</scope>
</reference>
<dbReference type="Proteomes" id="UP000467841">
    <property type="component" value="Unassembled WGS sequence"/>
</dbReference>
<accession>A0A6D2IAU4</accession>
<dbReference type="AlphaFoldDB" id="A0A6D2IAU4"/>
<sequence length="219" mass="24297">MVSSVSYIVVGGEQVVCNPTTTGKSVTLPTVTVKSAEMIVRSFLGYDPVDAQYKVLCLTNIKEVCQHQVLTLGSAQWRMIHFCSTPHYALGTNYVCVGGVLYYTASTSYDMKEPLLVGFDLRSETLEIASTFPEGYRYGKFRDANLINHHGKSGSCPSMCGSNRSFQYVGFRGCRETRVVGKTPVAIWKWRGLLVWGSWSFSVHPSNLESRFVSTFGIT</sequence>
<gene>
    <name evidence="2" type="ORF">MERR_LOCUS14304</name>
</gene>
<dbReference type="InterPro" id="IPR017451">
    <property type="entry name" value="F-box-assoc_interact_dom"/>
</dbReference>
<organism evidence="2 3">
    <name type="scientific">Microthlaspi erraticum</name>
    <dbReference type="NCBI Taxonomy" id="1685480"/>
    <lineage>
        <taxon>Eukaryota</taxon>
        <taxon>Viridiplantae</taxon>
        <taxon>Streptophyta</taxon>
        <taxon>Embryophyta</taxon>
        <taxon>Tracheophyta</taxon>
        <taxon>Spermatophyta</taxon>
        <taxon>Magnoliopsida</taxon>
        <taxon>eudicotyledons</taxon>
        <taxon>Gunneridae</taxon>
        <taxon>Pentapetalae</taxon>
        <taxon>rosids</taxon>
        <taxon>malvids</taxon>
        <taxon>Brassicales</taxon>
        <taxon>Brassicaceae</taxon>
        <taxon>Coluteocarpeae</taxon>
        <taxon>Microthlaspi</taxon>
    </lineage>
</organism>
<dbReference type="PANTHER" id="PTHR31111">
    <property type="entry name" value="BNAA05G37150D PROTEIN-RELATED"/>
    <property type="match status" value="1"/>
</dbReference>
<dbReference type="OrthoDB" id="1845276at2759"/>
<proteinExistence type="predicted"/>
<dbReference type="Pfam" id="PF08268">
    <property type="entry name" value="FBA_3"/>
    <property type="match status" value="1"/>
</dbReference>
<dbReference type="InterPro" id="IPR013187">
    <property type="entry name" value="F-box-assoc_dom_typ3"/>
</dbReference>
<comment type="caution">
    <text evidence="2">The sequence shown here is derived from an EMBL/GenBank/DDBJ whole genome shotgun (WGS) entry which is preliminary data.</text>
</comment>
<keyword evidence="3" id="KW-1185">Reference proteome</keyword>
<dbReference type="NCBIfam" id="TIGR01640">
    <property type="entry name" value="F_box_assoc_1"/>
    <property type="match status" value="1"/>
</dbReference>
<dbReference type="EMBL" id="CACVBM020001052">
    <property type="protein sequence ID" value="CAA7027069.1"/>
    <property type="molecule type" value="Genomic_DNA"/>
</dbReference>
<feature type="domain" description="F-box associated beta-propeller type 3" evidence="1">
    <location>
        <begin position="12"/>
        <end position="159"/>
    </location>
</feature>
<name>A0A6D2IAU4_9BRAS</name>
<dbReference type="PANTHER" id="PTHR31111:SF132">
    <property type="entry name" value="F-BOX ASSOCIATED UBIQUITINATION EFFECTOR FAMILY PROTEIN-RELATED"/>
    <property type="match status" value="1"/>
</dbReference>
<evidence type="ECO:0000313" key="3">
    <source>
        <dbReference type="Proteomes" id="UP000467841"/>
    </source>
</evidence>
<protein>
    <recommendedName>
        <fullName evidence="1">F-box associated beta-propeller type 3 domain-containing protein</fullName>
    </recommendedName>
</protein>
<evidence type="ECO:0000313" key="2">
    <source>
        <dbReference type="EMBL" id="CAA7027069.1"/>
    </source>
</evidence>
<evidence type="ECO:0000259" key="1">
    <source>
        <dbReference type="Pfam" id="PF08268"/>
    </source>
</evidence>